<dbReference type="InterPro" id="IPR043747">
    <property type="entry name" value="DUF5692"/>
</dbReference>
<feature type="transmembrane region" description="Helical" evidence="1">
    <location>
        <begin position="6"/>
        <end position="21"/>
    </location>
</feature>
<feature type="transmembrane region" description="Helical" evidence="1">
    <location>
        <begin position="151"/>
        <end position="172"/>
    </location>
</feature>
<feature type="transmembrane region" description="Helical" evidence="1">
    <location>
        <begin position="64"/>
        <end position="80"/>
    </location>
</feature>
<keyword evidence="3" id="KW-1185">Reference proteome</keyword>
<name>A0A553DZT3_9FLAO</name>
<organism evidence="2 3">
    <name type="scientific">Flavobacterium restrictum</name>
    <dbReference type="NCBI Taxonomy" id="2594428"/>
    <lineage>
        <taxon>Bacteria</taxon>
        <taxon>Pseudomonadati</taxon>
        <taxon>Bacteroidota</taxon>
        <taxon>Flavobacteriia</taxon>
        <taxon>Flavobacteriales</taxon>
        <taxon>Flavobacteriaceae</taxon>
        <taxon>Flavobacterium</taxon>
    </lineage>
</organism>
<dbReference type="Proteomes" id="UP000316371">
    <property type="component" value="Unassembled WGS sequence"/>
</dbReference>
<gene>
    <name evidence="2" type="ORF">FNW21_10875</name>
</gene>
<feature type="transmembrane region" description="Helical" evidence="1">
    <location>
        <begin position="87"/>
        <end position="105"/>
    </location>
</feature>
<comment type="caution">
    <text evidence="2">The sequence shown here is derived from an EMBL/GenBank/DDBJ whole genome shotgun (WGS) entry which is preliminary data.</text>
</comment>
<dbReference type="AlphaFoldDB" id="A0A553DZT3"/>
<dbReference type="RefSeq" id="WP_144256772.1">
    <property type="nucleotide sequence ID" value="NZ_VJZT01000011.1"/>
</dbReference>
<evidence type="ECO:0000256" key="1">
    <source>
        <dbReference type="SAM" id="Phobius"/>
    </source>
</evidence>
<proteinExistence type="predicted"/>
<accession>A0A553DZT3</accession>
<evidence type="ECO:0000313" key="3">
    <source>
        <dbReference type="Proteomes" id="UP000316371"/>
    </source>
</evidence>
<keyword evidence="1" id="KW-1133">Transmembrane helix</keyword>
<dbReference type="OrthoDB" id="7054801at2"/>
<feature type="transmembrane region" description="Helical" evidence="1">
    <location>
        <begin position="117"/>
        <end position="139"/>
    </location>
</feature>
<feature type="transmembrane region" description="Helical" evidence="1">
    <location>
        <begin position="26"/>
        <end position="44"/>
    </location>
</feature>
<protein>
    <submittedName>
        <fullName evidence="2">Uncharacterized protein</fullName>
    </submittedName>
</protein>
<reference evidence="2 3" key="1">
    <citation type="submission" date="2019-07" db="EMBL/GenBank/DDBJ databases">
        <title>Novel species of Flavobacterium.</title>
        <authorList>
            <person name="Liu Q."/>
            <person name="Xin Y.-H."/>
        </authorList>
    </citation>
    <scope>NUCLEOTIDE SEQUENCE [LARGE SCALE GENOMIC DNA]</scope>
    <source>
        <strain evidence="2 3">LB1R34</strain>
    </source>
</reference>
<keyword evidence="1" id="KW-0472">Membrane</keyword>
<feature type="transmembrane region" description="Helical" evidence="1">
    <location>
        <begin position="202"/>
        <end position="222"/>
    </location>
</feature>
<keyword evidence="1" id="KW-0812">Transmembrane</keyword>
<evidence type="ECO:0000313" key="2">
    <source>
        <dbReference type="EMBL" id="TRX38266.1"/>
    </source>
</evidence>
<feature type="transmembrane region" description="Helical" evidence="1">
    <location>
        <begin position="237"/>
        <end position="257"/>
    </location>
</feature>
<sequence>MEKVIHVIGIFLGLLILNEVFRRSKWLSLIVFVGIAGILTFTIWPTAADHPDATINTWFHTAKLYSAIAGVLIFIVIRYTKWGENKNLLIFPALILAVNILEAVARDFELGGQNGGIWHYLNGVAGLLSIVTISGWVGINVTKDNIKDMIWPDMLVFWIIAYDIWNFAYIYFCVPQHTFYNVAVLFSCTVPALFIKKGTWLQARAITLSAWMMYLFTFNYYVDNPNTYIMPSNNETMMLVVGLISFGANAAFAWIHFSKMIKEKRFGFGQEIHVN</sequence>
<feature type="transmembrane region" description="Helical" evidence="1">
    <location>
        <begin position="178"/>
        <end position="195"/>
    </location>
</feature>
<dbReference type="EMBL" id="VJZT01000011">
    <property type="protein sequence ID" value="TRX38266.1"/>
    <property type="molecule type" value="Genomic_DNA"/>
</dbReference>
<dbReference type="Pfam" id="PF18948">
    <property type="entry name" value="DUF5692"/>
    <property type="match status" value="1"/>
</dbReference>